<name>A0ABR6GPL9_9BURK</name>
<accession>A0ABR6GPL9</accession>
<dbReference type="SUPFAM" id="SSF53955">
    <property type="entry name" value="Lysozyme-like"/>
    <property type="match status" value="1"/>
</dbReference>
<sequence>MAQSNKPGPLCAADGWLPARTPGTLGILDHGDPDVCTRLGDTPGSLGLFDHAFLDLPWLSQQPASGPLMCRAADGTPVTGGPAGADRITVEQLRKIFPKASKDLLQKVADELNFDLKLYGLNTRLRRAHFFAQVREEGGPALTIKSESLAYGEAGLKDTFKYYREHPKEAVTDAYEKNAKGKVIRAAQQELIGNNVYANRNGNGDAKSGDGWKFRGRGLIQVTGRSNYAAATKLYWKVYKDRQVDFEKTPELMGEFPYAVRSAVCFWLDHKLHELADMGDKPADVDRITKVINLHTKSYAARRENFTTTHATFQ</sequence>
<dbReference type="PANTHER" id="PTHR34408">
    <property type="entry name" value="FAMILY PROTEIN, PUTATIVE-RELATED"/>
    <property type="match status" value="1"/>
</dbReference>
<evidence type="ECO:0000313" key="2">
    <source>
        <dbReference type="Proteomes" id="UP000574369"/>
    </source>
</evidence>
<dbReference type="Proteomes" id="UP000574369">
    <property type="component" value="Unassembled WGS sequence"/>
</dbReference>
<protein>
    <submittedName>
        <fullName evidence="1">Chitinase</fullName>
    </submittedName>
</protein>
<evidence type="ECO:0000313" key="1">
    <source>
        <dbReference type="EMBL" id="MBB3194045.1"/>
    </source>
</evidence>
<dbReference type="EMBL" id="JACHXO010000002">
    <property type="protein sequence ID" value="MBB3194045.1"/>
    <property type="molecule type" value="Genomic_DNA"/>
</dbReference>
<organism evidence="1 2">
    <name type="scientific">Roseateles terrae</name>
    <dbReference type="NCBI Taxonomy" id="431060"/>
    <lineage>
        <taxon>Bacteria</taxon>
        <taxon>Pseudomonadati</taxon>
        <taxon>Pseudomonadota</taxon>
        <taxon>Betaproteobacteria</taxon>
        <taxon>Burkholderiales</taxon>
        <taxon>Sphaerotilaceae</taxon>
        <taxon>Roseateles</taxon>
    </lineage>
</organism>
<reference evidence="1 2" key="1">
    <citation type="submission" date="2020-08" db="EMBL/GenBank/DDBJ databases">
        <title>Genomic Encyclopedia of Type Strains, Phase III (KMG-III): the genomes of soil and plant-associated and newly described type strains.</title>
        <authorList>
            <person name="Whitman W."/>
        </authorList>
    </citation>
    <scope>NUCLEOTIDE SEQUENCE [LARGE SCALE GENOMIC DNA]</scope>
    <source>
        <strain evidence="1 2">CECT 7247</strain>
    </source>
</reference>
<dbReference type="RefSeq" id="WP_184294334.1">
    <property type="nucleotide sequence ID" value="NZ_JACHXO010000002.1"/>
</dbReference>
<comment type="caution">
    <text evidence="1">The sequence shown here is derived from an EMBL/GenBank/DDBJ whole genome shotgun (WGS) entry which is preliminary data.</text>
</comment>
<dbReference type="InterPro" id="IPR052354">
    <property type="entry name" value="Cell_Wall_Dynamics_Protein"/>
</dbReference>
<keyword evidence="2" id="KW-1185">Reference proteome</keyword>
<proteinExistence type="predicted"/>
<dbReference type="PANTHER" id="PTHR34408:SF1">
    <property type="entry name" value="GLYCOSYL HYDROLASE FAMILY 19 DOMAIN-CONTAINING PROTEIN HI_1415"/>
    <property type="match status" value="1"/>
</dbReference>
<dbReference type="InterPro" id="IPR023346">
    <property type="entry name" value="Lysozyme-like_dom_sf"/>
</dbReference>
<gene>
    <name evidence="1" type="ORF">FHS28_001430</name>
</gene>
<dbReference type="Gene3D" id="1.10.530.10">
    <property type="match status" value="1"/>
</dbReference>